<dbReference type="InterPro" id="IPR016066">
    <property type="entry name" value="A-D-PHexomutase_CS"/>
</dbReference>
<name>A0ABX1UW91_9GAMM</name>
<evidence type="ECO:0000259" key="14">
    <source>
        <dbReference type="Pfam" id="PF02880"/>
    </source>
</evidence>
<dbReference type="EMBL" id="JABERJ010000039">
    <property type="protein sequence ID" value="NNH27482.1"/>
    <property type="molecule type" value="Genomic_DNA"/>
</dbReference>
<comment type="catalytic activity">
    <reaction evidence="1">
        <text>alpha-D-mannose 1-phosphate = D-mannose 6-phosphate</text>
        <dbReference type="Rhea" id="RHEA:11140"/>
        <dbReference type="ChEBI" id="CHEBI:58409"/>
        <dbReference type="ChEBI" id="CHEBI:58735"/>
        <dbReference type="EC" id="5.4.2.8"/>
    </reaction>
</comment>
<evidence type="ECO:0000256" key="3">
    <source>
        <dbReference type="ARBA" id="ARBA00004699"/>
    </source>
</evidence>
<feature type="domain" description="Alpha-D-phosphohexomutase alpha/beta/alpha" evidence="13">
    <location>
        <begin position="152"/>
        <end position="256"/>
    </location>
</feature>
<accession>A0ABX1UW91</accession>
<dbReference type="Pfam" id="PF02880">
    <property type="entry name" value="PGM_PMM_III"/>
    <property type="match status" value="1"/>
</dbReference>
<dbReference type="PROSITE" id="PS00710">
    <property type="entry name" value="PGM_PMM"/>
    <property type="match status" value="1"/>
</dbReference>
<keyword evidence="9" id="KW-0413">Isomerase</keyword>
<dbReference type="Pfam" id="PF00408">
    <property type="entry name" value="PGM_PMM_IV"/>
    <property type="match status" value="1"/>
</dbReference>
<evidence type="ECO:0000256" key="7">
    <source>
        <dbReference type="ARBA" id="ARBA00022723"/>
    </source>
</evidence>
<dbReference type="Gene3D" id="3.30.310.50">
    <property type="entry name" value="Alpha-D-phosphohexomutase, C-terminal domain"/>
    <property type="match status" value="1"/>
</dbReference>
<evidence type="ECO:0000256" key="9">
    <source>
        <dbReference type="ARBA" id="ARBA00023235"/>
    </source>
</evidence>
<dbReference type="RefSeq" id="WP_171537026.1">
    <property type="nucleotide sequence ID" value="NZ_JABERJ010000039.1"/>
</dbReference>
<proteinExistence type="inferred from homology"/>
<evidence type="ECO:0000256" key="1">
    <source>
        <dbReference type="ARBA" id="ARBA00000586"/>
    </source>
</evidence>
<protein>
    <recommendedName>
        <fullName evidence="5">phosphomannomutase</fullName>
        <ecNumber evidence="5">5.4.2.8</ecNumber>
    </recommendedName>
</protein>
<evidence type="ECO:0000256" key="4">
    <source>
        <dbReference type="ARBA" id="ARBA00010231"/>
    </source>
</evidence>
<feature type="domain" description="Alpha-D-phosphohexomutase alpha/beta/alpha" evidence="12">
    <location>
        <begin position="7"/>
        <end position="135"/>
    </location>
</feature>
<dbReference type="InterPro" id="IPR005841">
    <property type="entry name" value="Alpha-D-phosphohexomutase_SF"/>
</dbReference>
<comment type="similarity">
    <text evidence="4 10">Belongs to the phosphohexose mutase family.</text>
</comment>
<evidence type="ECO:0000256" key="5">
    <source>
        <dbReference type="ARBA" id="ARBA00012730"/>
    </source>
</evidence>
<evidence type="ECO:0000256" key="6">
    <source>
        <dbReference type="ARBA" id="ARBA00022553"/>
    </source>
</evidence>
<dbReference type="Gene3D" id="3.40.120.10">
    <property type="entry name" value="Alpha-D-Glucose-1,6-Bisphosphate, subunit A, domain 3"/>
    <property type="match status" value="3"/>
</dbReference>
<comment type="pathway">
    <text evidence="3">Nucleotide-sugar biosynthesis; GDP-alpha-D-mannose biosynthesis; alpha-D-mannose 1-phosphate from D-fructose 6-phosphate: step 2/2.</text>
</comment>
<evidence type="ECO:0000256" key="10">
    <source>
        <dbReference type="RuleBase" id="RU004326"/>
    </source>
</evidence>
<evidence type="ECO:0000259" key="11">
    <source>
        <dbReference type="Pfam" id="PF00408"/>
    </source>
</evidence>
<comment type="cofactor">
    <cofactor evidence="2">
        <name>Mg(2+)</name>
        <dbReference type="ChEBI" id="CHEBI:18420"/>
    </cofactor>
</comment>
<dbReference type="PANTHER" id="PTHR43771">
    <property type="entry name" value="PHOSPHOMANNOMUTASE"/>
    <property type="match status" value="1"/>
</dbReference>
<dbReference type="InterPro" id="IPR016055">
    <property type="entry name" value="A-D-PHexomutase_a/b/a-I/II/III"/>
</dbReference>
<evidence type="ECO:0000259" key="13">
    <source>
        <dbReference type="Pfam" id="PF02879"/>
    </source>
</evidence>
<sequence length="456" mass="50857">MTQLTCFKAYDVRGKLGSELNEDIAYKIGRAYGQIYQPKTIVVGCDIRLSSEGLKQATIKGLNDAGVNVLDLGMTGTEEVYFGAFHLDVQGGIEITASHNPMDYNGMKLVRENARPISADTGLKEIQALAEAKNFTEVAKKGITQNYNILPEFIEHLMSYIDPAQISPMKLVMNAGNGAAGHVVDAIEEKFKQLHIPVEFIKINNEADGTFPNGIPNPILIENRDSTRDAVIQHQADMGIAWDGDFDRCFLFDEKGQFIEGYYIVGLLAQAFLLKQSGEKVVHDPRLVWNTLDVVEQYQGIAVQSKSGHAFIKDVMREHNAVYGGEMSAHHYFRDFAYCDSGMIPWLLAVVVLSETKKSLSSLVEEMISKFPCSGEINFKVTDTQTTIQKLFDHYADQKPAIDKTDGVSLDFGAWRFNVRASNTEPLLRLNIESRRDQNPKSIQAYVDEVTQLIKG</sequence>
<dbReference type="EC" id="5.4.2.8" evidence="5"/>
<dbReference type="InterPro" id="IPR005845">
    <property type="entry name" value="A-D-PHexomutase_a/b/a-II"/>
</dbReference>
<dbReference type="InterPro" id="IPR036900">
    <property type="entry name" value="A-D-PHexomutase_C_sf"/>
</dbReference>
<dbReference type="PRINTS" id="PR00509">
    <property type="entry name" value="PGMPMM"/>
</dbReference>
<feature type="domain" description="Alpha-D-phosphohexomutase C-terminal" evidence="11">
    <location>
        <begin position="376"/>
        <end position="448"/>
    </location>
</feature>
<feature type="domain" description="Alpha-D-phosphohexomutase alpha/beta/alpha" evidence="14">
    <location>
        <begin position="261"/>
        <end position="371"/>
    </location>
</feature>
<keyword evidence="6" id="KW-0597">Phosphoprotein</keyword>
<evidence type="ECO:0000259" key="12">
    <source>
        <dbReference type="Pfam" id="PF02878"/>
    </source>
</evidence>
<keyword evidence="7 10" id="KW-0479">Metal-binding</keyword>
<reference evidence="15 16" key="1">
    <citation type="submission" date="2020-04" db="EMBL/GenBank/DDBJ databases">
        <title>Acinetobacter Taxon 24.</title>
        <authorList>
            <person name="Nemec A."/>
            <person name="Radolfova-Krizova L."/>
            <person name="Higgins P.G."/>
            <person name="Spanelova P."/>
        </authorList>
    </citation>
    <scope>NUCLEOTIDE SEQUENCE [LARGE SCALE GENOMIC DNA]</scope>
    <source>
        <strain evidence="15 16">ANC 5084</strain>
    </source>
</reference>
<evidence type="ECO:0000313" key="15">
    <source>
        <dbReference type="EMBL" id="NNH27482.1"/>
    </source>
</evidence>
<gene>
    <name evidence="15" type="ORF">HLH15_13650</name>
</gene>
<keyword evidence="8 10" id="KW-0460">Magnesium</keyword>
<dbReference type="SUPFAM" id="SSF53738">
    <property type="entry name" value="Phosphoglucomutase, first 3 domains"/>
    <property type="match status" value="3"/>
</dbReference>
<dbReference type="SUPFAM" id="SSF55957">
    <property type="entry name" value="Phosphoglucomutase, C-terminal domain"/>
    <property type="match status" value="1"/>
</dbReference>
<evidence type="ECO:0000256" key="2">
    <source>
        <dbReference type="ARBA" id="ARBA00001946"/>
    </source>
</evidence>
<keyword evidence="16" id="KW-1185">Reference proteome</keyword>
<dbReference type="Pfam" id="PF02879">
    <property type="entry name" value="PGM_PMM_II"/>
    <property type="match status" value="1"/>
</dbReference>
<evidence type="ECO:0000256" key="8">
    <source>
        <dbReference type="ARBA" id="ARBA00022842"/>
    </source>
</evidence>
<dbReference type="InterPro" id="IPR005846">
    <property type="entry name" value="A-D-PHexomutase_a/b/a-III"/>
</dbReference>
<evidence type="ECO:0000313" key="16">
    <source>
        <dbReference type="Proteomes" id="UP000555322"/>
    </source>
</evidence>
<organism evidence="15 16">
    <name type="scientific">Acinetobacter terrestris</name>
    <dbReference type="NCBI Taxonomy" id="2529843"/>
    <lineage>
        <taxon>Bacteria</taxon>
        <taxon>Pseudomonadati</taxon>
        <taxon>Pseudomonadota</taxon>
        <taxon>Gammaproteobacteria</taxon>
        <taxon>Moraxellales</taxon>
        <taxon>Moraxellaceae</taxon>
        <taxon>Acinetobacter</taxon>
        <taxon>Acinetobacter Taxon 24</taxon>
    </lineage>
</organism>
<dbReference type="CDD" id="cd03089">
    <property type="entry name" value="PMM_PGM"/>
    <property type="match status" value="1"/>
</dbReference>
<dbReference type="PANTHER" id="PTHR43771:SF1">
    <property type="entry name" value="PHOSPHOMANNOMUTASE"/>
    <property type="match status" value="1"/>
</dbReference>
<dbReference type="Pfam" id="PF02878">
    <property type="entry name" value="PGM_PMM_I"/>
    <property type="match status" value="1"/>
</dbReference>
<dbReference type="InterPro" id="IPR005843">
    <property type="entry name" value="A-D-PHexomutase_C"/>
</dbReference>
<dbReference type="Proteomes" id="UP000555322">
    <property type="component" value="Unassembled WGS sequence"/>
</dbReference>
<comment type="caution">
    <text evidence="15">The sequence shown here is derived from an EMBL/GenBank/DDBJ whole genome shotgun (WGS) entry which is preliminary data.</text>
</comment>
<dbReference type="InterPro" id="IPR005844">
    <property type="entry name" value="A-D-PHexomutase_a/b/a-I"/>
</dbReference>